<comment type="function">
    <text evidence="10">CRISPR (clustered regularly interspaced short palindromic repeat), is an adaptive immune system that provides protection against mobile genetic elements (viruses, transposable elements and conjugative plasmids). CRISPR clusters contain spacers, sequences complementary to antecedent mobile elements, and target invading nucleic acids. CRISPR clusters are transcribed and processed into CRISPR RNA (crRNA). Acts as a dsDNA endonuclease. Involved in the integration of spacer DNA into the CRISPR cassette.</text>
</comment>
<keyword evidence="5 10" id="KW-0460">Magnesium</keyword>
<dbReference type="InterPro" id="IPR019855">
    <property type="entry name" value="CRISPR-assoc_Cas1_NMENI"/>
</dbReference>
<keyword evidence="4 10" id="KW-0378">Hydrolase</keyword>
<dbReference type="OrthoDB" id="9803119at2"/>
<dbReference type="PANTHER" id="PTHR34353:SF2">
    <property type="entry name" value="CRISPR-ASSOCIATED ENDONUCLEASE CAS1 1"/>
    <property type="match status" value="1"/>
</dbReference>
<keyword evidence="2 10" id="KW-0479">Metal-binding</keyword>
<dbReference type="GO" id="GO:0046872">
    <property type="term" value="F:metal ion binding"/>
    <property type="evidence" value="ECO:0007669"/>
    <property type="project" value="UniProtKB-UniRule"/>
</dbReference>
<dbReference type="Gene3D" id="1.20.120.920">
    <property type="entry name" value="CRISPR-associated endonuclease Cas1, C-terminal domain"/>
    <property type="match status" value="1"/>
</dbReference>
<gene>
    <name evidence="10" type="primary">cas1</name>
    <name evidence="11" type="ORF">BGC33_07735</name>
</gene>
<dbReference type="GO" id="GO:0003677">
    <property type="term" value="F:DNA binding"/>
    <property type="evidence" value="ECO:0007669"/>
    <property type="project" value="UniProtKB-KW"/>
</dbReference>
<evidence type="ECO:0000256" key="6">
    <source>
        <dbReference type="ARBA" id="ARBA00023118"/>
    </source>
</evidence>
<feature type="binding site" evidence="10">
    <location>
        <position position="220"/>
    </location>
    <ligand>
        <name>Mn(2+)</name>
        <dbReference type="ChEBI" id="CHEBI:29035"/>
    </ligand>
</feature>
<comment type="subunit">
    <text evidence="9 10">Homodimer, forms a heterotetramer with a Cas2 homodimer.</text>
</comment>
<evidence type="ECO:0000313" key="11">
    <source>
        <dbReference type="EMBL" id="OIR23688.1"/>
    </source>
</evidence>
<evidence type="ECO:0000256" key="5">
    <source>
        <dbReference type="ARBA" id="ARBA00022842"/>
    </source>
</evidence>
<dbReference type="Gene3D" id="3.100.10.20">
    <property type="entry name" value="CRISPR-associated endonuclease Cas1, N-terminal domain"/>
    <property type="match status" value="1"/>
</dbReference>
<dbReference type="RefSeq" id="WP_071565389.1">
    <property type="nucleotide sequence ID" value="NZ_MIQH01001249.1"/>
</dbReference>
<dbReference type="InterPro" id="IPR042206">
    <property type="entry name" value="CRISPR-assoc_Cas1_C"/>
</dbReference>
<dbReference type="NCBIfam" id="TIGR03639">
    <property type="entry name" value="cas1_NMENI"/>
    <property type="match status" value="1"/>
</dbReference>
<evidence type="ECO:0000256" key="8">
    <source>
        <dbReference type="ARBA" id="ARBA00023211"/>
    </source>
</evidence>
<dbReference type="Pfam" id="PF01867">
    <property type="entry name" value="Cas_Cas1"/>
    <property type="match status" value="1"/>
</dbReference>
<evidence type="ECO:0000256" key="10">
    <source>
        <dbReference type="HAMAP-Rule" id="MF_01470"/>
    </source>
</evidence>
<dbReference type="EMBL" id="MIQH01001249">
    <property type="protein sequence ID" value="OIR23688.1"/>
    <property type="molecule type" value="Genomic_DNA"/>
</dbReference>
<dbReference type="HAMAP" id="MF_01470">
    <property type="entry name" value="Cas1"/>
    <property type="match status" value="1"/>
</dbReference>
<organism evidence="11 12">
    <name type="scientific">Bathymodiolus thermophilus thioautotrophic gill symbiont</name>
    <dbReference type="NCBI Taxonomy" id="2360"/>
    <lineage>
        <taxon>Bacteria</taxon>
        <taxon>Pseudomonadati</taxon>
        <taxon>Pseudomonadota</taxon>
        <taxon>Gammaproteobacteria</taxon>
        <taxon>sulfur-oxidizing symbionts</taxon>
    </lineage>
</organism>
<dbReference type="InterPro" id="IPR042211">
    <property type="entry name" value="CRISPR-assoc_Cas1_N"/>
</dbReference>
<keyword evidence="1 10" id="KW-0540">Nuclease</keyword>
<evidence type="ECO:0000256" key="4">
    <source>
        <dbReference type="ARBA" id="ARBA00022801"/>
    </source>
</evidence>
<dbReference type="NCBIfam" id="TIGR00287">
    <property type="entry name" value="cas1"/>
    <property type="match status" value="1"/>
</dbReference>
<dbReference type="InterPro" id="IPR050646">
    <property type="entry name" value="Cas1"/>
</dbReference>
<dbReference type="AlphaFoldDB" id="A0A1J5U5M1"/>
<proteinExistence type="inferred from homology"/>
<sequence>MIKRIIEISNPSYLHLKNKQLFIEQNHEIVAQVPIEDMGVLILEHSAISITQPLIIECQKNNTAIIFCNEKHLPYSTILPIAEGNNLHQKILKQQINISDPVRKRLWKQIVQQKIKNQASTLEQFDKKYSYLEQLASKVKSGDVGNLEGLAAQYYWKALFGKKFIRNQNANDINAVLNYGYSIIRAMIARSIVASGLHPAIGLFHHNQYNGLCLADDLMEPFRPWVDSIAYQLHQENADVSITKEIKIPFLDLISKSVEFKNKKMPLMVSLHYLMADLKRNFVKESKKIVYPSL</sequence>
<accession>A0A1J5U5M1</accession>
<keyword evidence="6 10" id="KW-0051">Antiviral defense</keyword>
<evidence type="ECO:0000256" key="2">
    <source>
        <dbReference type="ARBA" id="ARBA00022723"/>
    </source>
</evidence>
<dbReference type="GO" id="GO:0051607">
    <property type="term" value="P:defense response to virus"/>
    <property type="evidence" value="ECO:0007669"/>
    <property type="project" value="UniProtKB-UniRule"/>
</dbReference>
<evidence type="ECO:0000256" key="1">
    <source>
        <dbReference type="ARBA" id="ARBA00022722"/>
    </source>
</evidence>
<comment type="similarity">
    <text evidence="10">Belongs to the CRISPR-associated endonuclease Cas1 family.</text>
</comment>
<keyword evidence="8 10" id="KW-0464">Manganese</keyword>
<dbReference type="EC" id="3.1.-.-" evidence="10"/>
<evidence type="ECO:0000256" key="3">
    <source>
        <dbReference type="ARBA" id="ARBA00022759"/>
    </source>
</evidence>
<dbReference type="Proteomes" id="UP000182798">
    <property type="component" value="Unassembled WGS sequence"/>
</dbReference>
<comment type="caution">
    <text evidence="11">The sequence shown here is derived from an EMBL/GenBank/DDBJ whole genome shotgun (WGS) entry which is preliminary data.</text>
</comment>
<dbReference type="PANTHER" id="PTHR34353">
    <property type="entry name" value="CRISPR-ASSOCIATED ENDONUCLEASE CAS1 1"/>
    <property type="match status" value="1"/>
</dbReference>
<dbReference type="GO" id="GO:0043571">
    <property type="term" value="P:maintenance of CRISPR repeat elements"/>
    <property type="evidence" value="ECO:0007669"/>
    <property type="project" value="UniProtKB-UniRule"/>
</dbReference>
<keyword evidence="7 10" id="KW-0238">DNA-binding</keyword>
<name>A0A1J5U5M1_9GAMM</name>
<evidence type="ECO:0000313" key="12">
    <source>
        <dbReference type="Proteomes" id="UP000182798"/>
    </source>
</evidence>
<feature type="binding site" evidence="10">
    <location>
        <position position="205"/>
    </location>
    <ligand>
        <name>Mn(2+)</name>
        <dbReference type="ChEBI" id="CHEBI:29035"/>
    </ligand>
</feature>
<dbReference type="GO" id="GO:0016787">
    <property type="term" value="F:hydrolase activity"/>
    <property type="evidence" value="ECO:0007669"/>
    <property type="project" value="UniProtKB-KW"/>
</dbReference>
<dbReference type="GO" id="GO:0004520">
    <property type="term" value="F:DNA endonuclease activity"/>
    <property type="evidence" value="ECO:0007669"/>
    <property type="project" value="InterPro"/>
</dbReference>
<evidence type="ECO:0000256" key="7">
    <source>
        <dbReference type="ARBA" id="ARBA00023125"/>
    </source>
</evidence>
<reference evidence="12" key="1">
    <citation type="submission" date="2016-09" db="EMBL/GenBank/DDBJ databases">
        <title>Genome Sequence of Bathymodiolus thermophilus sulfur-oxidizing gill endosymbiont.</title>
        <authorList>
            <person name="Ponnudurai R."/>
            <person name="Kleiner M."/>
            <person name="Sayavedra L."/>
            <person name="Thuermer A."/>
            <person name="Felbeck H."/>
            <person name="Schlueter R."/>
            <person name="Schweder T."/>
            <person name="Markert S."/>
        </authorList>
    </citation>
    <scope>NUCLEOTIDE SEQUENCE [LARGE SCALE GENOMIC DNA]</scope>
    <source>
        <strain evidence="12">BAT/CrabSpa'14</strain>
    </source>
</reference>
<protein>
    <recommendedName>
        <fullName evidence="10">CRISPR-associated endonuclease Cas1</fullName>
        <ecNumber evidence="10">3.1.-.-</ecNumber>
    </recommendedName>
</protein>
<keyword evidence="3 10" id="KW-0255">Endonuclease</keyword>
<dbReference type="InterPro" id="IPR002729">
    <property type="entry name" value="CRISPR-assoc_Cas1"/>
</dbReference>
<evidence type="ECO:0000256" key="9">
    <source>
        <dbReference type="ARBA" id="ARBA00038592"/>
    </source>
</evidence>
<feature type="binding site" evidence="10">
    <location>
        <position position="148"/>
    </location>
    <ligand>
        <name>Mn(2+)</name>
        <dbReference type="ChEBI" id="CHEBI:29035"/>
    </ligand>
</feature>
<comment type="cofactor">
    <cofactor evidence="10">
        <name>Mg(2+)</name>
        <dbReference type="ChEBI" id="CHEBI:18420"/>
    </cofactor>
    <cofactor evidence="10">
        <name>Mn(2+)</name>
        <dbReference type="ChEBI" id="CHEBI:29035"/>
    </cofactor>
</comment>